<evidence type="ECO:0000256" key="13">
    <source>
        <dbReference type="ARBA" id="ARBA00026054"/>
    </source>
</evidence>
<evidence type="ECO:0000256" key="8">
    <source>
        <dbReference type="ARBA" id="ARBA00023065"/>
    </source>
</evidence>
<dbReference type="GO" id="GO:0005886">
    <property type="term" value="C:plasma membrane"/>
    <property type="evidence" value="ECO:0007669"/>
    <property type="project" value="UniProtKB-SubCell"/>
</dbReference>
<dbReference type="AlphaFoldDB" id="A0A7W5ZJA9"/>
<comment type="function">
    <text evidence="11 15">F(1)F(0) ATP synthase produces ATP from ADP in the presence of a proton or sodium gradient. F-type ATPases consist of two structural domains, F(1) containing the extramembraneous catalytic core and F(0) containing the membrane proton channel, linked together by a central stalk and a peripheral stalk. During catalysis, ATP synthesis in the catalytic domain of F(1) is coupled via a rotary mechanism of the central stalk subunits to proton translocation.</text>
</comment>
<proteinExistence type="inferred from homology"/>
<evidence type="ECO:0000256" key="7">
    <source>
        <dbReference type="ARBA" id="ARBA00022989"/>
    </source>
</evidence>
<feature type="transmembrane region" description="Helical" evidence="15">
    <location>
        <begin position="12"/>
        <end position="30"/>
    </location>
</feature>
<dbReference type="PANTHER" id="PTHR33445:SF1">
    <property type="entry name" value="ATP SYNTHASE SUBUNIT B"/>
    <property type="match status" value="1"/>
</dbReference>
<keyword evidence="7 15" id="KW-1133">Transmembrane helix</keyword>
<reference evidence="18 19" key="1">
    <citation type="submission" date="2020-08" db="EMBL/GenBank/DDBJ databases">
        <title>Genomic Encyclopedia of Type Strains, Phase IV (KMG-IV): sequencing the most valuable type-strain genomes for metagenomic binning, comparative biology and taxonomic classification.</title>
        <authorList>
            <person name="Goeker M."/>
        </authorList>
    </citation>
    <scope>NUCLEOTIDE SEQUENCE [LARGE SCALE GENOMIC DNA]</scope>
    <source>
        <strain evidence="18 19">DSM 17976</strain>
    </source>
</reference>
<evidence type="ECO:0000256" key="15">
    <source>
        <dbReference type="HAMAP-Rule" id="MF_01398"/>
    </source>
</evidence>
<comment type="similarity">
    <text evidence="1 15 16">Belongs to the ATPase B chain family.</text>
</comment>
<evidence type="ECO:0000256" key="6">
    <source>
        <dbReference type="ARBA" id="ARBA00022781"/>
    </source>
</evidence>
<keyword evidence="3 15" id="KW-1003">Cell membrane</keyword>
<dbReference type="Proteomes" id="UP000541352">
    <property type="component" value="Unassembled WGS sequence"/>
</dbReference>
<evidence type="ECO:0000256" key="14">
    <source>
        <dbReference type="ARBA" id="ARBA00037847"/>
    </source>
</evidence>
<name>A0A7W5ZJA9_9BACT</name>
<dbReference type="InterPro" id="IPR050059">
    <property type="entry name" value="ATP_synthase_B_chain"/>
</dbReference>
<dbReference type="Pfam" id="PF00430">
    <property type="entry name" value="ATP-synt_B"/>
    <property type="match status" value="1"/>
</dbReference>
<dbReference type="GO" id="GO:0046933">
    <property type="term" value="F:proton-transporting ATP synthase activity, rotational mechanism"/>
    <property type="evidence" value="ECO:0007669"/>
    <property type="project" value="UniProtKB-UniRule"/>
</dbReference>
<evidence type="ECO:0000256" key="3">
    <source>
        <dbReference type="ARBA" id="ARBA00022475"/>
    </source>
</evidence>
<keyword evidence="10 15" id="KW-0066">ATP synthesis</keyword>
<evidence type="ECO:0000256" key="10">
    <source>
        <dbReference type="ARBA" id="ARBA00023310"/>
    </source>
</evidence>
<dbReference type="CDD" id="cd06503">
    <property type="entry name" value="ATP-synt_Fo_b"/>
    <property type="match status" value="1"/>
</dbReference>
<keyword evidence="6 15" id="KW-0375">Hydrogen ion transport</keyword>
<dbReference type="Gene3D" id="1.20.5.620">
    <property type="entry name" value="F1F0 ATP synthase subunit B, membrane domain"/>
    <property type="match status" value="1"/>
</dbReference>
<evidence type="ECO:0000313" key="18">
    <source>
        <dbReference type="EMBL" id="MBB3836937.1"/>
    </source>
</evidence>
<protein>
    <recommendedName>
        <fullName evidence="15">ATP synthase subunit b</fullName>
    </recommendedName>
    <alternativeName>
        <fullName evidence="15">ATP synthase F(0) sector subunit b</fullName>
    </alternativeName>
    <alternativeName>
        <fullName evidence="15">ATPase subunit I</fullName>
    </alternativeName>
    <alternativeName>
        <fullName evidence="15">F-type ATPase subunit b</fullName>
        <shortName evidence="15">F-ATPase subunit b</shortName>
    </alternativeName>
</protein>
<dbReference type="NCBIfam" id="TIGR01144">
    <property type="entry name" value="ATP_synt_b"/>
    <property type="match status" value="1"/>
</dbReference>
<accession>A0A7W5ZJA9</accession>
<comment type="subunit">
    <text evidence="13">F-type ATPases have 2 components, F(1) - the catalytic core - and F(0) - the membrane proton channel. F(1) has five subunits: alpha(3), beta(3), gamma(1), delta(1), epsilon(1). F(0) has four main subunits: a(1), b(2) and c(10-14). The alpha and beta chains form an alternating ring which encloses part of the gamma chain. F(1) is attached to F(0) by a central stalk formed by the gamma and epsilon chains, while a peripheral stalk is formed by the delta and b chains.</text>
</comment>
<evidence type="ECO:0000256" key="9">
    <source>
        <dbReference type="ARBA" id="ARBA00023136"/>
    </source>
</evidence>
<sequence length="164" mass="18379">MELVTPQLGLIFWQLVFFGILLFLLAKLAWKPILSSLSEREHQIQSALDLAEKTRADMAKLQADNQQLLAEARAERDSILKAAKESADRIIAESKDKATVEGKRIIEDARETISNERAALVAQMKKEVVTISLEIAEKVLRKELSDKSAQEQLVADLAKEARLN</sequence>
<comment type="subcellular location">
    <subcellularLocation>
        <location evidence="15">Cell membrane</location>
        <topology evidence="15">Single-pass membrane protein</topology>
    </subcellularLocation>
    <subcellularLocation>
        <location evidence="14">Endomembrane system</location>
        <topology evidence="14">Single-pass membrane protein</topology>
    </subcellularLocation>
</comment>
<evidence type="ECO:0000256" key="17">
    <source>
        <dbReference type="SAM" id="Coils"/>
    </source>
</evidence>
<keyword evidence="2 15" id="KW-0813">Transport</keyword>
<comment type="caution">
    <text evidence="18">The sequence shown here is derived from an EMBL/GenBank/DDBJ whole genome shotgun (WGS) entry which is preliminary data.</text>
</comment>
<dbReference type="GO" id="GO:0045259">
    <property type="term" value="C:proton-transporting ATP synthase complex"/>
    <property type="evidence" value="ECO:0007669"/>
    <property type="project" value="UniProtKB-KW"/>
</dbReference>
<evidence type="ECO:0000256" key="11">
    <source>
        <dbReference type="ARBA" id="ARBA00025198"/>
    </source>
</evidence>
<dbReference type="PANTHER" id="PTHR33445">
    <property type="entry name" value="ATP SYNTHASE SUBUNIT B', CHLOROPLASTIC"/>
    <property type="match status" value="1"/>
</dbReference>
<evidence type="ECO:0000256" key="4">
    <source>
        <dbReference type="ARBA" id="ARBA00022547"/>
    </source>
</evidence>
<dbReference type="EMBL" id="JACIBY010000001">
    <property type="protein sequence ID" value="MBB3836937.1"/>
    <property type="molecule type" value="Genomic_DNA"/>
</dbReference>
<feature type="coiled-coil region" evidence="17">
    <location>
        <begin position="44"/>
        <end position="78"/>
    </location>
</feature>
<keyword evidence="19" id="KW-1185">Reference proteome</keyword>
<dbReference type="GO" id="GO:0046961">
    <property type="term" value="F:proton-transporting ATPase activity, rotational mechanism"/>
    <property type="evidence" value="ECO:0007669"/>
    <property type="project" value="TreeGrafter"/>
</dbReference>
<gene>
    <name evidence="15" type="primary">atpF</name>
    <name evidence="18" type="ORF">FHS57_000919</name>
</gene>
<dbReference type="InterPro" id="IPR002146">
    <property type="entry name" value="ATP_synth_b/b'su_bac/chlpt"/>
</dbReference>
<evidence type="ECO:0000256" key="2">
    <source>
        <dbReference type="ARBA" id="ARBA00022448"/>
    </source>
</evidence>
<dbReference type="InterPro" id="IPR005864">
    <property type="entry name" value="ATP_synth_F0_bsu_bac"/>
</dbReference>
<keyword evidence="5 15" id="KW-0812">Transmembrane</keyword>
<organism evidence="18 19">
    <name type="scientific">Runella defluvii</name>
    <dbReference type="NCBI Taxonomy" id="370973"/>
    <lineage>
        <taxon>Bacteria</taxon>
        <taxon>Pseudomonadati</taxon>
        <taxon>Bacteroidota</taxon>
        <taxon>Cytophagia</taxon>
        <taxon>Cytophagales</taxon>
        <taxon>Spirosomataceae</taxon>
        <taxon>Runella</taxon>
    </lineage>
</organism>
<evidence type="ECO:0000256" key="12">
    <source>
        <dbReference type="ARBA" id="ARBA00025614"/>
    </source>
</evidence>
<dbReference type="GO" id="GO:0012505">
    <property type="term" value="C:endomembrane system"/>
    <property type="evidence" value="ECO:0007669"/>
    <property type="project" value="UniProtKB-SubCell"/>
</dbReference>
<keyword evidence="8 15" id="KW-0406">Ion transport</keyword>
<keyword evidence="4 15" id="KW-0138">CF(0)</keyword>
<dbReference type="InterPro" id="IPR028987">
    <property type="entry name" value="ATP_synth_B-like_membr_sf"/>
</dbReference>
<evidence type="ECO:0000256" key="1">
    <source>
        <dbReference type="ARBA" id="ARBA00005513"/>
    </source>
</evidence>
<dbReference type="RefSeq" id="WP_028527131.1">
    <property type="nucleotide sequence ID" value="NZ_JACIBY010000001.1"/>
</dbReference>
<evidence type="ECO:0000256" key="16">
    <source>
        <dbReference type="RuleBase" id="RU003848"/>
    </source>
</evidence>
<keyword evidence="17" id="KW-0175">Coiled coil</keyword>
<comment type="function">
    <text evidence="12">Component of the F(0) channel, it forms part of the peripheral stalk, linking F(1) to F(0). The b'-subunit is a diverged and duplicated form of b found in plants and photosynthetic bacteria.</text>
</comment>
<dbReference type="HAMAP" id="MF_01398">
    <property type="entry name" value="ATP_synth_b_bprime"/>
    <property type="match status" value="1"/>
</dbReference>
<evidence type="ECO:0000256" key="5">
    <source>
        <dbReference type="ARBA" id="ARBA00022692"/>
    </source>
</evidence>
<evidence type="ECO:0000313" key="19">
    <source>
        <dbReference type="Proteomes" id="UP000541352"/>
    </source>
</evidence>
<comment type="subunit">
    <text evidence="15">F-type ATPases have 2 components, F(1) - the catalytic core - and F(0) - the membrane proton channel. F(1) has five subunits: alpha(3), beta(3), gamma(1), delta(1), epsilon(1). F(0) has three main subunits: a(1), b(2) and c(10-14). The alpha and beta chains form an alternating ring which encloses part of the gamma chain. F(1) is attached to F(0) by a central stalk formed by the gamma and epsilon chains, while a peripheral stalk is formed by the delta and b chains.</text>
</comment>
<keyword evidence="9 15" id="KW-0472">Membrane</keyword>
<dbReference type="SUPFAM" id="SSF81573">
    <property type="entry name" value="F1F0 ATP synthase subunit B, membrane domain"/>
    <property type="match status" value="1"/>
</dbReference>